<protein>
    <recommendedName>
        <fullName evidence="5">4-amino-4-deoxychorismate lyase</fullName>
    </recommendedName>
</protein>
<keyword evidence="4" id="KW-1185">Reference proteome</keyword>
<proteinExistence type="inferred from homology"/>
<dbReference type="InterPro" id="IPR036038">
    <property type="entry name" value="Aminotransferase-like"/>
</dbReference>
<dbReference type="RefSeq" id="WP_162369273.1">
    <property type="nucleotide sequence ID" value="NZ_JAAEEH010000003.1"/>
</dbReference>
<name>A0A7X5HTT5_9FIRM</name>
<dbReference type="InterPro" id="IPR050571">
    <property type="entry name" value="Class-IV_PLP-Dep_Aminotrnsfr"/>
</dbReference>
<dbReference type="Proteomes" id="UP000461585">
    <property type="component" value="Unassembled WGS sequence"/>
</dbReference>
<dbReference type="GO" id="GO:0005829">
    <property type="term" value="C:cytosol"/>
    <property type="evidence" value="ECO:0007669"/>
    <property type="project" value="TreeGrafter"/>
</dbReference>
<gene>
    <name evidence="3" type="ORF">GXN74_02120</name>
</gene>
<sequence length="261" mass="28920">MWIINGRKTDDPKVELDGGYFFGYGAFETLLAEAPPVFLRMHLERLHRALDVLGIGRRVEPWEVEQAVELLSCRGQVLKVAVSEKNTVFSARPNPYRQSDYAQGAVLGPSSVGKNSLSPAVRIKSLNYLENLLENRKAKGQGWSDAFFLNEKGCVTETTTANLFFLQNGKLHTPALENGLLDGTVRRWLLEEGQGNRLPEGLAVMEGNYGPEAFAASEGVIMTNSVLGVMAVSSWEGRELPRPEVLEAVRRHYGEATEWKG</sequence>
<evidence type="ECO:0008006" key="5">
    <source>
        <dbReference type="Google" id="ProtNLM"/>
    </source>
</evidence>
<dbReference type="PANTHER" id="PTHR42743">
    <property type="entry name" value="AMINO-ACID AMINOTRANSFERASE"/>
    <property type="match status" value="1"/>
</dbReference>
<comment type="cofactor">
    <cofactor evidence="1">
        <name>pyridoxal 5'-phosphate</name>
        <dbReference type="ChEBI" id="CHEBI:597326"/>
    </cofactor>
</comment>
<dbReference type="Gene3D" id="3.30.470.10">
    <property type="match status" value="1"/>
</dbReference>
<evidence type="ECO:0000256" key="2">
    <source>
        <dbReference type="ARBA" id="ARBA00009320"/>
    </source>
</evidence>
<dbReference type="InterPro" id="IPR001544">
    <property type="entry name" value="Aminotrans_IV"/>
</dbReference>
<organism evidence="3 4">
    <name type="scientific">Anaerotalea alkaliphila</name>
    <dbReference type="NCBI Taxonomy" id="2662126"/>
    <lineage>
        <taxon>Bacteria</taxon>
        <taxon>Bacillati</taxon>
        <taxon>Bacillota</taxon>
        <taxon>Clostridia</taxon>
        <taxon>Eubacteriales</taxon>
        <taxon>Anaerotalea</taxon>
    </lineage>
</organism>
<accession>A0A7X5HTT5</accession>
<comment type="caution">
    <text evidence="3">The sequence shown here is derived from an EMBL/GenBank/DDBJ whole genome shotgun (WGS) entry which is preliminary data.</text>
</comment>
<dbReference type="Pfam" id="PF01063">
    <property type="entry name" value="Aminotran_4"/>
    <property type="match status" value="1"/>
</dbReference>
<dbReference type="EMBL" id="JAAEEH010000003">
    <property type="protein sequence ID" value="NDL66545.1"/>
    <property type="molecule type" value="Genomic_DNA"/>
</dbReference>
<dbReference type="InterPro" id="IPR043131">
    <property type="entry name" value="BCAT-like_N"/>
</dbReference>
<evidence type="ECO:0000256" key="1">
    <source>
        <dbReference type="ARBA" id="ARBA00001933"/>
    </source>
</evidence>
<evidence type="ECO:0000313" key="4">
    <source>
        <dbReference type="Proteomes" id="UP000461585"/>
    </source>
</evidence>
<dbReference type="PANTHER" id="PTHR42743:SF11">
    <property type="entry name" value="AMINODEOXYCHORISMATE LYASE"/>
    <property type="match status" value="1"/>
</dbReference>
<reference evidence="3 4" key="1">
    <citation type="submission" date="2020-01" db="EMBL/GenBank/DDBJ databases">
        <title>Anaeroalcalibacter tamaniensis gen. nov., sp. nov., moderately halophilic strictly anaerobic fermenter bacterium from mud volcano of Taman peninsula.</title>
        <authorList>
            <person name="Frolova A."/>
            <person name="Merkel A.Y."/>
            <person name="Slobodkin A.I."/>
        </authorList>
    </citation>
    <scope>NUCLEOTIDE SEQUENCE [LARGE SCALE GENOMIC DNA]</scope>
    <source>
        <strain evidence="3 4">F-3ap</strain>
    </source>
</reference>
<dbReference type="SUPFAM" id="SSF56752">
    <property type="entry name" value="D-aminoacid aminotransferase-like PLP-dependent enzymes"/>
    <property type="match status" value="1"/>
</dbReference>
<dbReference type="Gene3D" id="3.20.10.10">
    <property type="entry name" value="D-amino Acid Aminotransferase, subunit A, domain 2"/>
    <property type="match status" value="1"/>
</dbReference>
<evidence type="ECO:0000313" key="3">
    <source>
        <dbReference type="EMBL" id="NDL66545.1"/>
    </source>
</evidence>
<dbReference type="GO" id="GO:0003824">
    <property type="term" value="F:catalytic activity"/>
    <property type="evidence" value="ECO:0007669"/>
    <property type="project" value="InterPro"/>
</dbReference>
<dbReference type="AlphaFoldDB" id="A0A7X5HTT5"/>
<dbReference type="InterPro" id="IPR043132">
    <property type="entry name" value="BCAT-like_C"/>
</dbReference>
<comment type="similarity">
    <text evidence="2">Belongs to the class-IV pyridoxal-phosphate-dependent aminotransferase family.</text>
</comment>
<dbReference type="GO" id="GO:0046394">
    <property type="term" value="P:carboxylic acid biosynthetic process"/>
    <property type="evidence" value="ECO:0007669"/>
    <property type="project" value="UniProtKB-ARBA"/>
</dbReference>